<dbReference type="SMART" id="SM00510">
    <property type="entry name" value="TFS2M"/>
    <property type="match status" value="1"/>
</dbReference>
<dbReference type="SMART" id="SM00440">
    <property type="entry name" value="ZnF_C2C2"/>
    <property type="match status" value="1"/>
</dbReference>
<dbReference type="GO" id="GO:0031440">
    <property type="term" value="P:regulation of mRNA 3'-end processing"/>
    <property type="evidence" value="ECO:0007669"/>
    <property type="project" value="TreeGrafter"/>
</dbReference>
<proteinExistence type="predicted"/>
<keyword evidence="2" id="KW-0479">Metal-binding</keyword>
<dbReference type="GO" id="GO:0003746">
    <property type="term" value="F:translation elongation factor activity"/>
    <property type="evidence" value="ECO:0007669"/>
    <property type="project" value="UniProtKB-KW"/>
</dbReference>
<name>A0A0C2INA0_9PEZI</name>
<sequence length="334" mass="36013">MSDKSIERELTTRIKALNKAVTSNEPVPGILAIMETLKKGAAPSEEVLRSTKAGHIVGKLRTHANAEVKSMAAEIVSKWRKAVEASKKKGSIGTGSTAGSTTASKTASPSASTPQSKTASPAPAASGRYKGDPEKRKFDVDGVDVNRTGIQSRDNCIGLMYNGLAYRSVEAADAILVKAIEVEKAAFVAYKGETTEYRAKLRSLFQNLKNRSNPALARRVVSGEISPDVFVVMTSDELKSAHLKQLESDLAKENMKKAQVPMTEKSISDALTCGKCKQKKVSYTQAQTRSADEPMTTFCECMMAESGVAQHRHNTAAGRKRESYSHGRDAVDRG</sequence>
<dbReference type="GO" id="GO:0008270">
    <property type="term" value="F:zinc ion binding"/>
    <property type="evidence" value="ECO:0007669"/>
    <property type="project" value="UniProtKB-KW"/>
</dbReference>
<dbReference type="InterPro" id="IPR003617">
    <property type="entry name" value="TFIIS/CRSP70_N_sub"/>
</dbReference>
<comment type="caution">
    <text evidence="12">The sequence shown here is derived from an EMBL/GenBank/DDBJ whole genome shotgun (WGS) entry which is preliminary data.</text>
</comment>
<feature type="compositionally biased region" description="Basic and acidic residues" evidence="8">
    <location>
        <begin position="319"/>
        <end position="334"/>
    </location>
</feature>
<dbReference type="GO" id="GO:0005737">
    <property type="term" value="C:cytoplasm"/>
    <property type="evidence" value="ECO:0007669"/>
    <property type="project" value="EnsemblFungi"/>
</dbReference>
<dbReference type="VEuPathDB" id="FungiDB:SPBR_06942"/>
<accession>A0A0C2INA0</accession>
<dbReference type="PROSITE" id="PS51321">
    <property type="entry name" value="TFIIS_CENTRAL"/>
    <property type="match status" value="1"/>
</dbReference>
<dbReference type="GO" id="GO:0006368">
    <property type="term" value="P:transcription elongation by RNA polymerase II"/>
    <property type="evidence" value="ECO:0007669"/>
    <property type="project" value="TreeGrafter"/>
</dbReference>
<dbReference type="GO" id="GO:0006362">
    <property type="term" value="P:transcription elongation by RNA polymerase I"/>
    <property type="evidence" value="ECO:0007669"/>
    <property type="project" value="TreeGrafter"/>
</dbReference>
<organism evidence="12 13">
    <name type="scientific">Sporothrix brasiliensis 5110</name>
    <dbReference type="NCBI Taxonomy" id="1398154"/>
    <lineage>
        <taxon>Eukaryota</taxon>
        <taxon>Fungi</taxon>
        <taxon>Dikarya</taxon>
        <taxon>Ascomycota</taxon>
        <taxon>Pezizomycotina</taxon>
        <taxon>Sordariomycetes</taxon>
        <taxon>Sordariomycetidae</taxon>
        <taxon>Ophiostomatales</taxon>
        <taxon>Ophiostomataceae</taxon>
        <taxon>Sporothrix</taxon>
    </lineage>
</organism>
<comment type="subcellular location">
    <subcellularLocation>
        <location evidence="1 7">Nucleus</location>
    </subcellularLocation>
</comment>
<dbReference type="PROSITE" id="PS51133">
    <property type="entry name" value="ZF_TFIIS_2"/>
    <property type="match status" value="1"/>
</dbReference>
<dbReference type="PROSITE" id="PS51319">
    <property type="entry name" value="TFIIS_N"/>
    <property type="match status" value="1"/>
</dbReference>
<dbReference type="AlphaFoldDB" id="A0A0C2INA0"/>
<dbReference type="Pfam" id="PF08711">
    <property type="entry name" value="Med26"/>
    <property type="match status" value="1"/>
</dbReference>
<dbReference type="GO" id="GO:0001139">
    <property type="term" value="F:RNA polymerase II complex recruiting activity"/>
    <property type="evidence" value="ECO:0007669"/>
    <property type="project" value="TreeGrafter"/>
</dbReference>
<feature type="region of interest" description="Disordered" evidence="8">
    <location>
        <begin position="312"/>
        <end position="334"/>
    </location>
</feature>
<evidence type="ECO:0000259" key="9">
    <source>
        <dbReference type="PROSITE" id="PS51133"/>
    </source>
</evidence>
<keyword evidence="12" id="KW-0251">Elongation factor</keyword>
<keyword evidence="13" id="KW-1185">Reference proteome</keyword>
<evidence type="ECO:0000256" key="7">
    <source>
        <dbReference type="PROSITE-ProRule" id="PRU00649"/>
    </source>
</evidence>
<dbReference type="OrthoDB" id="44867at2759"/>
<dbReference type="GO" id="GO:0031564">
    <property type="term" value="P:transcription antitermination"/>
    <property type="evidence" value="ECO:0007669"/>
    <property type="project" value="TreeGrafter"/>
</dbReference>
<dbReference type="SUPFAM" id="SSF57783">
    <property type="entry name" value="Zinc beta-ribbon"/>
    <property type="match status" value="1"/>
</dbReference>
<dbReference type="InterPro" id="IPR001222">
    <property type="entry name" value="Znf_TFIIS"/>
</dbReference>
<evidence type="ECO:0000256" key="2">
    <source>
        <dbReference type="ARBA" id="ARBA00022723"/>
    </source>
</evidence>
<dbReference type="SUPFAM" id="SSF46942">
    <property type="entry name" value="Elongation factor TFIIS domain 2"/>
    <property type="match status" value="1"/>
</dbReference>
<dbReference type="GeneID" id="63680119"/>
<dbReference type="InterPro" id="IPR035441">
    <property type="entry name" value="TFIIS/LEDGF_dom_sf"/>
</dbReference>
<dbReference type="HOGENOM" id="CLU_037637_1_1_1"/>
<evidence type="ECO:0000256" key="3">
    <source>
        <dbReference type="ARBA" id="ARBA00022771"/>
    </source>
</evidence>
<dbReference type="Pfam" id="PF01096">
    <property type="entry name" value="Zn_ribbon_TFIIS"/>
    <property type="match status" value="1"/>
</dbReference>
<dbReference type="Gene3D" id="2.20.25.10">
    <property type="match status" value="1"/>
</dbReference>
<keyword evidence="5 7" id="KW-0539">Nucleus</keyword>
<dbReference type="GO" id="GO:0000977">
    <property type="term" value="F:RNA polymerase II transcription regulatory region sequence-specific DNA binding"/>
    <property type="evidence" value="ECO:0007669"/>
    <property type="project" value="TreeGrafter"/>
</dbReference>
<dbReference type="PANTHER" id="PTHR11477">
    <property type="entry name" value="TRANSCRIPTION FACTOR S-II ZINC FINGER DOMAIN-CONTAINING PROTEIN"/>
    <property type="match status" value="1"/>
</dbReference>
<evidence type="ECO:0000256" key="5">
    <source>
        <dbReference type="ARBA" id="ARBA00023242"/>
    </source>
</evidence>
<dbReference type="Pfam" id="PF07500">
    <property type="entry name" value="TFIIS_M"/>
    <property type="match status" value="1"/>
</dbReference>
<dbReference type="SUPFAM" id="SSF47676">
    <property type="entry name" value="Conserved domain common to transcription factors TFIIS, elongin A, CRSP70"/>
    <property type="match status" value="1"/>
</dbReference>
<feature type="compositionally biased region" description="Low complexity" evidence="8">
    <location>
        <begin position="94"/>
        <end position="127"/>
    </location>
</feature>
<dbReference type="FunFam" id="1.10.472.30:FF:000003">
    <property type="entry name" value="Transcription elongation factor S-II"/>
    <property type="match status" value="1"/>
</dbReference>
<evidence type="ECO:0000259" key="10">
    <source>
        <dbReference type="PROSITE" id="PS51319"/>
    </source>
</evidence>
<evidence type="ECO:0000256" key="4">
    <source>
        <dbReference type="ARBA" id="ARBA00022833"/>
    </source>
</evidence>
<dbReference type="InterPro" id="IPR003618">
    <property type="entry name" value="TFIIS_cen_dom"/>
</dbReference>
<evidence type="ECO:0000256" key="1">
    <source>
        <dbReference type="ARBA" id="ARBA00004123"/>
    </source>
</evidence>
<evidence type="ECO:0000313" key="12">
    <source>
        <dbReference type="EMBL" id="KIH88460.1"/>
    </source>
</evidence>
<keyword evidence="12" id="KW-0648">Protein biosynthesis</keyword>
<feature type="domain" description="TFIIS-type" evidence="9">
    <location>
        <begin position="269"/>
        <end position="314"/>
    </location>
</feature>
<evidence type="ECO:0000256" key="6">
    <source>
        <dbReference type="PROSITE-ProRule" id="PRU00472"/>
    </source>
</evidence>
<evidence type="ECO:0000259" key="11">
    <source>
        <dbReference type="PROSITE" id="PS51321"/>
    </source>
</evidence>
<dbReference type="EMBL" id="AWTV01000009">
    <property type="protein sequence ID" value="KIH88460.1"/>
    <property type="molecule type" value="Genomic_DNA"/>
</dbReference>
<protein>
    <submittedName>
        <fullName evidence="12">Transcription elongation factor S-II</fullName>
    </submittedName>
</protein>
<dbReference type="InterPro" id="IPR017923">
    <property type="entry name" value="TFIIS_N"/>
</dbReference>
<dbReference type="Gene3D" id="1.20.930.10">
    <property type="entry name" value="Conserved domain common to transcription factors TFIIS, elongin A, CRSP70"/>
    <property type="match status" value="1"/>
</dbReference>
<evidence type="ECO:0000313" key="13">
    <source>
        <dbReference type="Proteomes" id="UP000031575"/>
    </source>
</evidence>
<dbReference type="PANTHER" id="PTHR11477:SF0">
    <property type="entry name" value="IP08861P-RELATED"/>
    <property type="match status" value="1"/>
</dbReference>
<feature type="domain" description="TFIIS N-terminal" evidence="10">
    <location>
        <begin position="9"/>
        <end position="86"/>
    </location>
</feature>
<keyword evidence="4" id="KW-0862">Zinc</keyword>
<feature type="compositionally biased region" description="Basic and acidic residues" evidence="8">
    <location>
        <begin position="129"/>
        <end position="140"/>
    </location>
</feature>
<gene>
    <name evidence="12" type="ORF">SPBR_06942</name>
</gene>
<dbReference type="RefSeq" id="XP_040616470.1">
    <property type="nucleotide sequence ID" value="XM_040765198.1"/>
</dbReference>
<dbReference type="PIRSF" id="PIRSF006704">
    <property type="entry name" value="TF_IIS"/>
    <property type="match status" value="1"/>
</dbReference>
<feature type="domain" description="TFIIS central" evidence="11">
    <location>
        <begin position="152"/>
        <end position="266"/>
    </location>
</feature>
<dbReference type="GO" id="GO:0005634">
    <property type="term" value="C:nucleus"/>
    <property type="evidence" value="ECO:0007669"/>
    <property type="project" value="UniProtKB-SubCell"/>
</dbReference>
<keyword evidence="3 6" id="KW-0863">Zinc-finger</keyword>
<dbReference type="InterPro" id="IPR036575">
    <property type="entry name" value="TFIIS_cen_dom_sf"/>
</dbReference>
<dbReference type="CDD" id="cd13749">
    <property type="entry name" value="Zn-ribbon_TFIIS"/>
    <property type="match status" value="1"/>
</dbReference>
<dbReference type="InterPro" id="IPR035100">
    <property type="entry name" value="TF_IIS-typ"/>
</dbReference>
<evidence type="ECO:0000256" key="8">
    <source>
        <dbReference type="SAM" id="MobiDB-lite"/>
    </source>
</evidence>
<dbReference type="Proteomes" id="UP000031575">
    <property type="component" value="Unassembled WGS sequence"/>
</dbReference>
<dbReference type="Gene3D" id="1.10.472.30">
    <property type="entry name" value="Transcription elongation factor S-II, central domain"/>
    <property type="match status" value="1"/>
</dbReference>
<dbReference type="SMART" id="SM00509">
    <property type="entry name" value="TFS2N"/>
    <property type="match status" value="1"/>
</dbReference>
<reference evidence="12 13" key="1">
    <citation type="journal article" date="2014" name="BMC Genomics">
        <title>Comparative genomics of the major fungal agents of human and animal Sporotrichosis: Sporothrix schenckii and Sporothrix brasiliensis.</title>
        <authorList>
            <person name="Teixeira M.M."/>
            <person name="de Almeida L.G."/>
            <person name="Kubitschek-Barreira P."/>
            <person name="Alves F.L."/>
            <person name="Kioshima E.S."/>
            <person name="Abadio A.K."/>
            <person name="Fernandes L."/>
            <person name="Derengowski L.S."/>
            <person name="Ferreira K.S."/>
            <person name="Souza R.C."/>
            <person name="Ruiz J.C."/>
            <person name="de Andrade N.C."/>
            <person name="Paes H.C."/>
            <person name="Nicola A.M."/>
            <person name="Albuquerque P."/>
            <person name="Gerber A.L."/>
            <person name="Martins V.P."/>
            <person name="Peconick L.D."/>
            <person name="Neto A.V."/>
            <person name="Chaucanez C.B."/>
            <person name="Silva P.A."/>
            <person name="Cunha O.L."/>
            <person name="de Oliveira F.F."/>
            <person name="dos Santos T.C."/>
            <person name="Barros A.L."/>
            <person name="Soares M.A."/>
            <person name="de Oliveira L.M."/>
            <person name="Marini M.M."/>
            <person name="Villalobos-Duno H."/>
            <person name="Cunha M.M."/>
            <person name="de Hoog S."/>
            <person name="da Silveira J.F."/>
            <person name="Henrissat B."/>
            <person name="Nino-Vega G.A."/>
            <person name="Cisalpino P.S."/>
            <person name="Mora-Montes H.M."/>
            <person name="Almeida S.R."/>
            <person name="Stajich J.E."/>
            <person name="Lopes-Bezerra L.M."/>
            <person name="Vasconcelos A.T."/>
            <person name="Felipe M.S."/>
        </authorList>
    </citation>
    <scope>NUCLEOTIDE SEQUENCE [LARGE SCALE GENOMIC DNA]</scope>
    <source>
        <strain evidence="12 13">5110</strain>
    </source>
</reference>
<feature type="region of interest" description="Disordered" evidence="8">
    <location>
        <begin position="86"/>
        <end position="140"/>
    </location>
</feature>